<dbReference type="Proteomes" id="UP000619761">
    <property type="component" value="Unassembled WGS sequence"/>
</dbReference>
<dbReference type="InterPro" id="IPR045584">
    <property type="entry name" value="Pilin-like"/>
</dbReference>
<evidence type="ECO:0000313" key="2">
    <source>
        <dbReference type="EMBL" id="GGY67913.1"/>
    </source>
</evidence>
<dbReference type="EMBL" id="BMYZ01000001">
    <property type="protein sequence ID" value="GGY67913.1"/>
    <property type="molecule type" value="Genomic_DNA"/>
</dbReference>
<gene>
    <name evidence="2" type="ORF">GCM10011613_10160</name>
</gene>
<dbReference type="PANTHER" id="PTHR30093">
    <property type="entry name" value="GENERAL SECRETION PATHWAY PROTEIN G"/>
    <property type="match status" value="1"/>
</dbReference>
<organism evidence="2 3">
    <name type="scientific">Cellvibrio zantedeschiae</name>
    <dbReference type="NCBI Taxonomy" id="1237077"/>
    <lineage>
        <taxon>Bacteria</taxon>
        <taxon>Pseudomonadati</taxon>
        <taxon>Pseudomonadota</taxon>
        <taxon>Gammaproteobacteria</taxon>
        <taxon>Cellvibrionales</taxon>
        <taxon>Cellvibrionaceae</taxon>
        <taxon>Cellvibrio</taxon>
    </lineage>
</organism>
<comment type="caution">
    <text evidence="2">The sequence shown here is derived from an EMBL/GenBank/DDBJ whole genome shotgun (WGS) entry which is preliminary data.</text>
</comment>
<proteinExistence type="predicted"/>
<keyword evidence="1" id="KW-0472">Membrane</keyword>
<name>A0ABQ3AW06_9GAMM</name>
<protein>
    <recommendedName>
        <fullName evidence="4">MSHA pilin protein MshA</fullName>
    </recommendedName>
</protein>
<accession>A0ABQ3AW06</accession>
<keyword evidence="1" id="KW-1133">Transmembrane helix</keyword>
<sequence length="132" mass="12783">MKSQQSGFTLIELIAVIVILGILAATALPKFVDMSGAAQQAAVDGVAGSLSSGAAMNYANAVALSSGVVTGTAKVVVAKCSDTAGILQGGALPSGYTFTGTDTAVAALGTPATCTLTGKGSKTATFQTIGVP</sequence>
<keyword evidence="3" id="KW-1185">Reference proteome</keyword>
<reference evidence="3" key="1">
    <citation type="journal article" date="2019" name="Int. J. Syst. Evol. Microbiol.">
        <title>The Global Catalogue of Microorganisms (GCM) 10K type strain sequencing project: providing services to taxonomists for standard genome sequencing and annotation.</title>
        <authorList>
            <consortium name="The Broad Institute Genomics Platform"/>
            <consortium name="The Broad Institute Genome Sequencing Center for Infectious Disease"/>
            <person name="Wu L."/>
            <person name="Ma J."/>
        </authorList>
    </citation>
    <scope>NUCLEOTIDE SEQUENCE [LARGE SCALE GENOMIC DNA]</scope>
    <source>
        <strain evidence="3">KCTC 32239</strain>
    </source>
</reference>
<evidence type="ECO:0000256" key="1">
    <source>
        <dbReference type="SAM" id="Phobius"/>
    </source>
</evidence>
<dbReference type="RefSeq" id="WP_189416458.1">
    <property type="nucleotide sequence ID" value="NZ_BMYZ01000001.1"/>
</dbReference>
<dbReference type="Gene3D" id="3.30.700.10">
    <property type="entry name" value="Glycoprotein, Type 4 Pilin"/>
    <property type="match status" value="1"/>
</dbReference>
<feature type="transmembrane region" description="Helical" evidence="1">
    <location>
        <begin position="6"/>
        <end position="28"/>
    </location>
</feature>
<keyword evidence="1" id="KW-0812">Transmembrane</keyword>
<dbReference type="NCBIfam" id="TIGR02532">
    <property type="entry name" value="IV_pilin_GFxxxE"/>
    <property type="match status" value="1"/>
</dbReference>
<evidence type="ECO:0008006" key="4">
    <source>
        <dbReference type="Google" id="ProtNLM"/>
    </source>
</evidence>
<evidence type="ECO:0000313" key="3">
    <source>
        <dbReference type="Proteomes" id="UP000619761"/>
    </source>
</evidence>
<dbReference type="SUPFAM" id="SSF54523">
    <property type="entry name" value="Pili subunits"/>
    <property type="match status" value="1"/>
</dbReference>
<dbReference type="PANTHER" id="PTHR30093:SF46">
    <property type="entry name" value="MSHA MINOR PILIN PROTEIN MSHB"/>
    <property type="match status" value="1"/>
</dbReference>
<dbReference type="InterPro" id="IPR012902">
    <property type="entry name" value="N_methyl_site"/>
</dbReference>
<dbReference type="Pfam" id="PF07963">
    <property type="entry name" value="N_methyl"/>
    <property type="match status" value="1"/>
</dbReference>
<dbReference type="PROSITE" id="PS00409">
    <property type="entry name" value="PROKAR_NTER_METHYL"/>
    <property type="match status" value="1"/>
</dbReference>